<evidence type="ECO:0000256" key="3">
    <source>
        <dbReference type="ARBA" id="ARBA00022679"/>
    </source>
</evidence>
<dbReference type="PROSITE" id="PS50011">
    <property type="entry name" value="PROTEIN_KINASE_DOM"/>
    <property type="match status" value="1"/>
</dbReference>
<name>A0A0E0D6T5_9ORYZ</name>
<evidence type="ECO:0000256" key="8">
    <source>
        <dbReference type="ARBA" id="ARBA00048679"/>
    </source>
</evidence>
<accession>A0A0E0D6T5</accession>
<dbReference type="FunFam" id="3.30.200.20:FF:000076">
    <property type="entry name" value="CMGC/SRPK protein kinase"/>
    <property type="match status" value="1"/>
</dbReference>
<feature type="region of interest" description="Disordered" evidence="10">
    <location>
        <begin position="489"/>
        <end position="559"/>
    </location>
</feature>
<dbReference type="Gene3D" id="1.10.510.10">
    <property type="entry name" value="Transferase(Phosphotransferase) domain 1"/>
    <property type="match status" value="1"/>
</dbReference>
<dbReference type="GO" id="GO:0005524">
    <property type="term" value="F:ATP binding"/>
    <property type="evidence" value="ECO:0007669"/>
    <property type="project" value="UniProtKB-UniRule"/>
</dbReference>
<keyword evidence="6 9" id="KW-0067">ATP-binding</keyword>
<keyword evidence="13" id="KW-1185">Reference proteome</keyword>
<feature type="region of interest" description="Disordered" evidence="10">
    <location>
        <begin position="1"/>
        <end position="47"/>
    </location>
</feature>
<protein>
    <recommendedName>
        <fullName evidence="1">non-specific serine/threonine protein kinase</fullName>
        <ecNumber evidence="1">2.7.11.1</ecNumber>
    </recommendedName>
</protein>
<dbReference type="GO" id="GO:0000245">
    <property type="term" value="P:spliceosomal complex assembly"/>
    <property type="evidence" value="ECO:0007669"/>
    <property type="project" value="TreeGrafter"/>
</dbReference>
<comment type="catalytic activity">
    <reaction evidence="7">
        <text>L-threonyl-[protein] + ATP = O-phospho-L-threonyl-[protein] + ADP + H(+)</text>
        <dbReference type="Rhea" id="RHEA:46608"/>
        <dbReference type="Rhea" id="RHEA-COMP:11060"/>
        <dbReference type="Rhea" id="RHEA-COMP:11605"/>
        <dbReference type="ChEBI" id="CHEBI:15378"/>
        <dbReference type="ChEBI" id="CHEBI:30013"/>
        <dbReference type="ChEBI" id="CHEBI:30616"/>
        <dbReference type="ChEBI" id="CHEBI:61977"/>
        <dbReference type="ChEBI" id="CHEBI:456216"/>
        <dbReference type="EC" id="2.7.11.1"/>
    </reaction>
</comment>
<dbReference type="InterPro" id="IPR011009">
    <property type="entry name" value="Kinase-like_dom_sf"/>
</dbReference>
<dbReference type="EC" id="2.7.11.1" evidence="1"/>
<dbReference type="InterPro" id="IPR008271">
    <property type="entry name" value="Ser/Thr_kinase_AS"/>
</dbReference>
<dbReference type="CDD" id="cd14136">
    <property type="entry name" value="STKc_SRPK"/>
    <property type="match status" value="1"/>
</dbReference>
<dbReference type="InterPro" id="IPR051334">
    <property type="entry name" value="SRPK"/>
</dbReference>
<comment type="catalytic activity">
    <reaction evidence="8">
        <text>L-seryl-[protein] + ATP = O-phospho-L-seryl-[protein] + ADP + H(+)</text>
        <dbReference type="Rhea" id="RHEA:17989"/>
        <dbReference type="Rhea" id="RHEA-COMP:9863"/>
        <dbReference type="Rhea" id="RHEA-COMP:11604"/>
        <dbReference type="ChEBI" id="CHEBI:15378"/>
        <dbReference type="ChEBI" id="CHEBI:29999"/>
        <dbReference type="ChEBI" id="CHEBI:30616"/>
        <dbReference type="ChEBI" id="CHEBI:83421"/>
        <dbReference type="ChEBI" id="CHEBI:456216"/>
        <dbReference type="EC" id="2.7.11.1"/>
    </reaction>
</comment>
<dbReference type="AlphaFoldDB" id="A0A0E0D6T5"/>
<proteinExistence type="predicted"/>
<dbReference type="Pfam" id="PF00069">
    <property type="entry name" value="Pkinase"/>
    <property type="match status" value="2"/>
</dbReference>
<evidence type="ECO:0000313" key="13">
    <source>
        <dbReference type="Proteomes" id="UP000008021"/>
    </source>
</evidence>
<evidence type="ECO:0000256" key="1">
    <source>
        <dbReference type="ARBA" id="ARBA00012513"/>
    </source>
</evidence>
<feature type="compositionally biased region" description="Basic and acidic residues" evidence="10">
    <location>
        <begin position="297"/>
        <end position="308"/>
    </location>
</feature>
<keyword evidence="3" id="KW-0808">Transferase</keyword>
<feature type="compositionally biased region" description="Polar residues" evidence="10">
    <location>
        <begin position="285"/>
        <end position="296"/>
    </location>
</feature>
<dbReference type="GO" id="GO:0050684">
    <property type="term" value="P:regulation of mRNA processing"/>
    <property type="evidence" value="ECO:0007669"/>
    <property type="project" value="TreeGrafter"/>
</dbReference>
<dbReference type="SMART" id="SM00220">
    <property type="entry name" value="S_TKc"/>
    <property type="match status" value="1"/>
</dbReference>
<dbReference type="Gramene" id="OMERI03G31340.1">
    <property type="protein sequence ID" value="OMERI03G31340.1"/>
    <property type="gene ID" value="OMERI03G31340"/>
</dbReference>
<keyword evidence="4 9" id="KW-0547">Nucleotide-binding</keyword>
<dbReference type="eggNOG" id="KOG1290">
    <property type="taxonomic scope" value="Eukaryota"/>
</dbReference>
<feature type="region of interest" description="Disordered" evidence="10">
    <location>
        <begin position="209"/>
        <end position="316"/>
    </location>
</feature>
<evidence type="ECO:0000256" key="2">
    <source>
        <dbReference type="ARBA" id="ARBA00022527"/>
    </source>
</evidence>
<dbReference type="SUPFAM" id="SSF56112">
    <property type="entry name" value="Protein kinase-like (PK-like)"/>
    <property type="match status" value="1"/>
</dbReference>
<sequence>MAEARATRRRAEEAEEAEMEAEAGTEGDDGDGGGSSDYTSEDEGTEDYRRGGYHAVRVGDSFKQGAYVVQSKLGWGHFSTVWLAWDTSHSRYVALKVQKSAQHYTEAAMDEIKILKQIADGDPDDSRCVVKLLDHFKHSGPNGNHVCMVFEFLGDNLLTLIKYTDYHGIPLPMVKEICRHVLIGLDYLHRSLSIIHTDLKPENILLESTIDPSKDPRKSGVPLVAPSARTDDPPPKAHAPSVNGGLTRNQKKKIRRKAKRAAAATSEGSGTVASGDTDGSDDRGNLSTANEGSPNQDGDKKEEAEGSRRGSKGTRKKMALEADLKCKLVDFGNACWTYKQFTSDIQTRQYRCPEVILGSKYSTSADLWSFACICFELATGDVLFDPHSGDSYDRDEDHLALMMELLGMMPRKIALGGRYSREFFNRYGDLRHIRRLRFWPLNKVLVEKYEFSDRDANDMAEFLVPILDFVPEKRPSAAQLLQHPWLDVGPLRRQPKRPSDLTQNSSDDGVSEKQRIENEERDAMAVNLGNIAIDGASSKTTEDPQASTMQNKTNATPAK</sequence>
<dbReference type="Proteomes" id="UP000008021">
    <property type="component" value="Chromosome 3"/>
</dbReference>
<reference evidence="12" key="2">
    <citation type="submission" date="2018-05" db="EMBL/GenBank/DDBJ databases">
        <title>OmerRS3 (Oryza meridionalis Reference Sequence Version 3).</title>
        <authorList>
            <person name="Zhang J."/>
            <person name="Kudrna D."/>
            <person name="Lee S."/>
            <person name="Talag J."/>
            <person name="Welchert J."/>
            <person name="Wing R.A."/>
        </authorList>
    </citation>
    <scope>NUCLEOTIDE SEQUENCE [LARGE SCALE GENOMIC DNA]</scope>
    <source>
        <strain evidence="12">cv. OR44</strain>
    </source>
</reference>
<feature type="compositionally biased region" description="Basic and acidic residues" evidence="10">
    <location>
        <begin position="510"/>
        <end position="523"/>
    </location>
</feature>
<evidence type="ECO:0000313" key="12">
    <source>
        <dbReference type="EnsemblPlants" id="OMERI03G31340.1"/>
    </source>
</evidence>
<dbReference type="PROSITE" id="PS00107">
    <property type="entry name" value="PROTEIN_KINASE_ATP"/>
    <property type="match status" value="1"/>
</dbReference>
<evidence type="ECO:0000256" key="10">
    <source>
        <dbReference type="SAM" id="MobiDB-lite"/>
    </source>
</evidence>
<dbReference type="FunFam" id="1.10.510.10:FF:000339">
    <property type="entry name" value="Serine/threonine-protein kinase SRPK-like protein"/>
    <property type="match status" value="1"/>
</dbReference>
<reference evidence="12" key="1">
    <citation type="submission" date="2015-04" db="UniProtKB">
        <authorList>
            <consortium name="EnsemblPlants"/>
        </authorList>
    </citation>
    <scope>IDENTIFICATION</scope>
</reference>
<feature type="compositionally biased region" description="Basic residues" evidence="10">
    <location>
        <begin position="249"/>
        <end position="260"/>
    </location>
</feature>
<dbReference type="PANTHER" id="PTHR47634:SF9">
    <property type="entry name" value="PROTEIN KINASE DOMAIN-CONTAINING PROTEIN-RELATED"/>
    <property type="match status" value="1"/>
</dbReference>
<dbReference type="GO" id="GO:0004674">
    <property type="term" value="F:protein serine/threonine kinase activity"/>
    <property type="evidence" value="ECO:0007669"/>
    <property type="project" value="UniProtKB-KW"/>
</dbReference>
<dbReference type="InterPro" id="IPR000719">
    <property type="entry name" value="Prot_kinase_dom"/>
</dbReference>
<organism evidence="12">
    <name type="scientific">Oryza meridionalis</name>
    <dbReference type="NCBI Taxonomy" id="40149"/>
    <lineage>
        <taxon>Eukaryota</taxon>
        <taxon>Viridiplantae</taxon>
        <taxon>Streptophyta</taxon>
        <taxon>Embryophyta</taxon>
        <taxon>Tracheophyta</taxon>
        <taxon>Spermatophyta</taxon>
        <taxon>Magnoliopsida</taxon>
        <taxon>Liliopsida</taxon>
        <taxon>Poales</taxon>
        <taxon>Poaceae</taxon>
        <taxon>BOP clade</taxon>
        <taxon>Oryzoideae</taxon>
        <taxon>Oryzeae</taxon>
        <taxon>Oryzinae</taxon>
        <taxon>Oryza</taxon>
    </lineage>
</organism>
<keyword evidence="5" id="KW-0418">Kinase</keyword>
<feature type="compositionally biased region" description="Basic and acidic residues" evidence="10">
    <location>
        <begin position="1"/>
        <end position="12"/>
    </location>
</feature>
<feature type="compositionally biased region" description="Acidic residues" evidence="10">
    <location>
        <begin position="13"/>
        <end position="31"/>
    </location>
</feature>
<feature type="compositionally biased region" description="Polar residues" evidence="10">
    <location>
        <begin position="537"/>
        <end position="559"/>
    </location>
</feature>
<dbReference type="PANTHER" id="PTHR47634">
    <property type="entry name" value="PROTEIN KINASE DOMAIN-CONTAINING PROTEIN-RELATED"/>
    <property type="match status" value="1"/>
</dbReference>
<feature type="domain" description="Protein kinase" evidence="11">
    <location>
        <begin position="67"/>
        <end position="486"/>
    </location>
</feature>
<dbReference type="Gene3D" id="3.30.200.20">
    <property type="entry name" value="Phosphorylase Kinase, domain 1"/>
    <property type="match status" value="1"/>
</dbReference>
<keyword evidence="2" id="KW-0723">Serine/threonine-protein kinase</keyword>
<evidence type="ECO:0000259" key="11">
    <source>
        <dbReference type="PROSITE" id="PS50011"/>
    </source>
</evidence>
<evidence type="ECO:0000256" key="9">
    <source>
        <dbReference type="PROSITE-ProRule" id="PRU10141"/>
    </source>
</evidence>
<evidence type="ECO:0000256" key="7">
    <source>
        <dbReference type="ARBA" id="ARBA00047899"/>
    </source>
</evidence>
<evidence type="ECO:0000256" key="4">
    <source>
        <dbReference type="ARBA" id="ARBA00022741"/>
    </source>
</evidence>
<dbReference type="PROSITE" id="PS00108">
    <property type="entry name" value="PROTEIN_KINASE_ST"/>
    <property type="match status" value="1"/>
</dbReference>
<evidence type="ECO:0000256" key="5">
    <source>
        <dbReference type="ARBA" id="ARBA00022777"/>
    </source>
</evidence>
<evidence type="ECO:0000256" key="6">
    <source>
        <dbReference type="ARBA" id="ARBA00022840"/>
    </source>
</evidence>
<dbReference type="HOGENOM" id="CLU_000288_81_13_1"/>
<dbReference type="EnsemblPlants" id="OMERI03G31340.1">
    <property type="protein sequence ID" value="OMERI03G31340.1"/>
    <property type="gene ID" value="OMERI03G31340"/>
</dbReference>
<feature type="binding site" evidence="9">
    <location>
        <position position="96"/>
    </location>
    <ligand>
        <name>ATP</name>
        <dbReference type="ChEBI" id="CHEBI:30616"/>
    </ligand>
</feature>
<dbReference type="InterPro" id="IPR017441">
    <property type="entry name" value="Protein_kinase_ATP_BS"/>
</dbReference>
<dbReference type="STRING" id="40149.A0A0E0D6T5"/>